<gene>
    <name evidence="2" type="ORF">F5878DRAFT_723083</name>
</gene>
<protein>
    <submittedName>
        <fullName evidence="2">Uncharacterized protein</fullName>
    </submittedName>
</protein>
<name>A0AA38UJZ1_9AGAR</name>
<dbReference type="EMBL" id="MU806045">
    <property type="protein sequence ID" value="KAJ3841277.1"/>
    <property type="molecule type" value="Genomic_DNA"/>
</dbReference>
<evidence type="ECO:0000313" key="2">
    <source>
        <dbReference type="EMBL" id="KAJ3841277.1"/>
    </source>
</evidence>
<keyword evidence="3" id="KW-1185">Reference proteome</keyword>
<sequence>MSSYPRNLHREAGLPTSFYWDDISSSSSDEPEVPVLDQAQSSRWSLSTAGTPLEGFFPSNFQSFSRSKLVASARTSNHRAKSSHDEPGSKRAFLMKVRRDDASMSKAKKPSLTVAVDVHGDRIDAKRQQSPVSSSSTSESRVCSPSQNSGAMIRPIENQSRSTRRKNSLGKIAHYPSKILGMILPKRLDSPKGTVASPKVEIPPLRRAETTIRRPRRSSELQRPDDALKRWSVASTQAIRAETFSFEHKQRSQKKPAILPLDTSDVHPLPDTIPPPLPLTLPPLSRSLTQPTKPTRGDKINRPTRALKRSRSERRIPKSAGPPVPTSREGVRDDSYLPPAEGPSADRSSETIAAIADRIVARQYNQYHHDSWDFLDYYTQSSNAVS</sequence>
<feature type="region of interest" description="Disordered" evidence="1">
    <location>
        <begin position="245"/>
        <end position="350"/>
    </location>
</feature>
<feature type="region of interest" description="Disordered" evidence="1">
    <location>
        <begin position="68"/>
        <end position="92"/>
    </location>
</feature>
<feature type="compositionally biased region" description="Pro residues" evidence="1">
    <location>
        <begin position="271"/>
        <end position="281"/>
    </location>
</feature>
<reference evidence="2" key="1">
    <citation type="submission" date="2022-08" db="EMBL/GenBank/DDBJ databases">
        <authorList>
            <consortium name="DOE Joint Genome Institute"/>
            <person name="Min B."/>
            <person name="Riley R."/>
            <person name="Sierra-Patev S."/>
            <person name="Naranjo-Ortiz M."/>
            <person name="Looney B."/>
            <person name="Konkel Z."/>
            <person name="Slot J.C."/>
            <person name="Sakamoto Y."/>
            <person name="Steenwyk J.L."/>
            <person name="Rokas A."/>
            <person name="Carro J."/>
            <person name="Camarero S."/>
            <person name="Ferreira P."/>
            <person name="Molpeceres G."/>
            <person name="Ruiz-Duenas F.J."/>
            <person name="Serrano A."/>
            <person name="Henrissat B."/>
            <person name="Drula E."/>
            <person name="Hughes K.W."/>
            <person name="Mata J.L."/>
            <person name="Ishikawa N.K."/>
            <person name="Vargas-Isla R."/>
            <person name="Ushijima S."/>
            <person name="Smith C.A."/>
            <person name="Ahrendt S."/>
            <person name="Andreopoulos W."/>
            <person name="He G."/>
            <person name="Labutti K."/>
            <person name="Lipzen A."/>
            <person name="Ng V."/>
            <person name="Sandor L."/>
            <person name="Barry K."/>
            <person name="Martinez A.T."/>
            <person name="Xiao Y."/>
            <person name="Gibbons J.G."/>
            <person name="Terashima K."/>
            <person name="Hibbett D.S."/>
            <person name="Grigoriev I.V."/>
        </authorList>
    </citation>
    <scope>NUCLEOTIDE SEQUENCE</scope>
    <source>
        <strain evidence="2">TFB9207</strain>
    </source>
</reference>
<feature type="region of interest" description="Disordered" evidence="1">
    <location>
        <begin position="119"/>
        <end position="151"/>
    </location>
</feature>
<feature type="compositionally biased region" description="Low complexity" evidence="1">
    <location>
        <begin position="128"/>
        <end position="146"/>
    </location>
</feature>
<comment type="caution">
    <text evidence="2">The sequence shown here is derived from an EMBL/GenBank/DDBJ whole genome shotgun (WGS) entry which is preliminary data.</text>
</comment>
<evidence type="ECO:0000256" key="1">
    <source>
        <dbReference type="SAM" id="MobiDB-lite"/>
    </source>
</evidence>
<feature type="compositionally biased region" description="Low complexity" evidence="1">
    <location>
        <begin position="282"/>
        <end position="292"/>
    </location>
</feature>
<organism evidence="2 3">
    <name type="scientific">Lentinula raphanica</name>
    <dbReference type="NCBI Taxonomy" id="153919"/>
    <lineage>
        <taxon>Eukaryota</taxon>
        <taxon>Fungi</taxon>
        <taxon>Dikarya</taxon>
        <taxon>Basidiomycota</taxon>
        <taxon>Agaricomycotina</taxon>
        <taxon>Agaricomycetes</taxon>
        <taxon>Agaricomycetidae</taxon>
        <taxon>Agaricales</taxon>
        <taxon>Marasmiineae</taxon>
        <taxon>Omphalotaceae</taxon>
        <taxon>Lentinula</taxon>
    </lineage>
</organism>
<dbReference type="Proteomes" id="UP001163846">
    <property type="component" value="Unassembled WGS sequence"/>
</dbReference>
<dbReference type="AlphaFoldDB" id="A0AA38UJZ1"/>
<proteinExistence type="predicted"/>
<evidence type="ECO:0000313" key="3">
    <source>
        <dbReference type="Proteomes" id="UP001163846"/>
    </source>
</evidence>
<accession>A0AA38UJZ1</accession>